<sequence>MSLMLTGVSYAKVRVNENPNLHVLTISLDNYKNKAWNLQYCNSDANEFIKTLKKNGKNVFKNVYTYSLRDSQVTQNHVQSVFKKVATKIKSKDVFILYMGGHGSNIKGSYYFFSYDNTENRFKDQAISSQFIVDGLNLLSSSKLLVLIDSSHSGQLVDDYIKDTSTKKDGAIAFLSSSSSKQMAMDGYKGHGLFTYALIDAMNSSKIFGNDEKLSVNELINHVKNFVPKVAKEKFNHAQNPTIYTNGDTSFAIGGF</sequence>
<proteinExistence type="predicted"/>
<dbReference type="Gene3D" id="3.40.50.1460">
    <property type="match status" value="1"/>
</dbReference>
<dbReference type="SUPFAM" id="SSF52129">
    <property type="entry name" value="Caspase-like"/>
    <property type="match status" value="1"/>
</dbReference>
<dbReference type="AlphaFoldDB" id="A0A6S6TWM8"/>
<feature type="domain" description="Peptidase C14 caspase" evidence="1">
    <location>
        <begin position="23"/>
        <end position="245"/>
    </location>
</feature>
<gene>
    <name evidence="2" type="ORF">HELGO_WM25705</name>
</gene>
<evidence type="ECO:0000313" key="2">
    <source>
        <dbReference type="EMBL" id="CAA6819526.1"/>
    </source>
</evidence>
<protein>
    <recommendedName>
        <fullName evidence="1">Peptidase C14 caspase domain-containing protein</fullName>
    </recommendedName>
</protein>
<reference evidence="2" key="1">
    <citation type="submission" date="2020-01" db="EMBL/GenBank/DDBJ databases">
        <authorList>
            <person name="Meier V. D."/>
            <person name="Meier V D."/>
        </authorList>
    </citation>
    <scope>NUCLEOTIDE SEQUENCE</scope>
    <source>
        <strain evidence="2">HLG_WM_MAG_04</strain>
    </source>
</reference>
<evidence type="ECO:0000259" key="1">
    <source>
        <dbReference type="Pfam" id="PF00656"/>
    </source>
</evidence>
<dbReference type="InterPro" id="IPR011600">
    <property type="entry name" value="Pept_C14_caspase"/>
</dbReference>
<dbReference type="Pfam" id="PF00656">
    <property type="entry name" value="Peptidase_C14"/>
    <property type="match status" value="1"/>
</dbReference>
<name>A0A6S6TWM8_9BACT</name>
<dbReference type="InterPro" id="IPR029030">
    <property type="entry name" value="Caspase-like_dom_sf"/>
</dbReference>
<organism evidence="2">
    <name type="scientific">uncultured Sulfurovum sp</name>
    <dbReference type="NCBI Taxonomy" id="269237"/>
    <lineage>
        <taxon>Bacteria</taxon>
        <taxon>Pseudomonadati</taxon>
        <taxon>Campylobacterota</taxon>
        <taxon>Epsilonproteobacteria</taxon>
        <taxon>Campylobacterales</taxon>
        <taxon>Sulfurovaceae</taxon>
        <taxon>Sulfurovum</taxon>
        <taxon>environmental samples</taxon>
    </lineage>
</organism>
<dbReference type="GO" id="GO:0006508">
    <property type="term" value="P:proteolysis"/>
    <property type="evidence" value="ECO:0007669"/>
    <property type="project" value="InterPro"/>
</dbReference>
<dbReference type="GO" id="GO:0004197">
    <property type="term" value="F:cysteine-type endopeptidase activity"/>
    <property type="evidence" value="ECO:0007669"/>
    <property type="project" value="InterPro"/>
</dbReference>
<dbReference type="EMBL" id="CACVAX010000054">
    <property type="protein sequence ID" value="CAA6819526.1"/>
    <property type="molecule type" value="Genomic_DNA"/>
</dbReference>
<accession>A0A6S6TWM8</accession>